<dbReference type="InterPro" id="IPR045857">
    <property type="entry name" value="O16G_dom_2"/>
</dbReference>
<dbReference type="InterPro" id="IPR017853">
    <property type="entry name" value="GH"/>
</dbReference>
<name>A0ABV7FH11_9GAMM</name>
<comment type="caution">
    <text evidence="3">The sequence shown here is derived from an EMBL/GenBank/DDBJ whole genome shotgun (WGS) entry which is preliminary data.</text>
</comment>
<dbReference type="PANTHER" id="PTHR10357:SF179">
    <property type="entry name" value="NEUTRAL AND BASIC AMINO ACID TRANSPORT PROTEIN RBAT"/>
    <property type="match status" value="1"/>
</dbReference>
<dbReference type="Proteomes" id="UP001595555">
    <property type="component" value="Unassembled WGS sequence"/>
</dbReference>
<dbReference type="SUPFAM" id="SSF51011">
    <property type="entry name" value="Glycosyl hydrolase domain"/>
    <property type="match status" value="1"/>
</dbReference>
<evidence type="ECO:0000313" key="3">
    <source>
        <dbReference type="EMBL" id="MFC3115925.1"/>
    </source>
</evidence>
<dbReference type="Gene3D" id="3.90.400.10">
    <property type="entry name" value="Oligo-1,6-glucosidase, Domain 2"/>
    <property type="match status" value="1"/>
</dbReference>
<dbReference type="SMART" id="SM00642">
    <property type="entry name" value="Aamy"/>
    <property type="match status" value="1"/>
</dbReference>
<dbReference type="InterPro" id="IPR013780">
    <property type="entry name" value="Glyco_hydro_b"/>
</dbReference>
<evidence type="ECO:0000313" key="4">
    <source>
        <dbReference type="Proteomes" id="UP001595555"/>
    </source>
</evidence>
<protein>
    <submittedName>
        <fullName evidence="3">Alpha-glucosidase family protein</fullName>
    </submittedName>
</protein>
<dbReference type="Gene3D" id="2.60.40.1180">
    <property type="entry name" value="Golgi alpha-mannosidase II"/>
    <property type="match status" value="1"/>
</dbReference>
<keyword evidence="4" id="KW-1185">Reference proteome</keyword>
<dbReference type="SUPFAM" id="SSF51445">
    <property type="entry name" value="(Trans)glycosidases"/>
    <property type="match status" value="1"/>
</dbReference>
<dbReference type="Pfam" id="PF00128">
    <property type="entry name" value="Alpha-amylase"/>
    <property type="match status" value="1"/>
</dbReference>
<evidence type="ECO:0000256" key="1">
    <source>
        <dbReference type="ARBA" id="ARBA00008061"/>
    </source>
</evidence>
<accession>A0ABV7FH11</accession>
<proteinExistence type="inferred from homology"/>
<evidence type="ECO:0000259" key="2">
    <source>
        <dbReference type="SMART" id="SM00642"/>
    </source>
</evidence>
<dbReference type="InterPro" id="IPR006047">
    <property type="entry name" value="GH13_cat_dom"/>
</dbReference>
<dbReference type="EMBL" id="JBHRTF010000004">
    <property type="protein sequence ID" value="MFC3115925.1"/>
    <property type="molecule type" value="Genomic_DNA"/>
</dbReference>
<sequence>MTTTPWWRGAVVYQVYPRSLMDANNDGIGDIPGIISKLDYIASLGVDAIWVSPFFKSPMKDFGYDISDYRDIDPIFGTLADFDELIAEAHKRNIKIIIDQVLSHTSDQHAWFLESRESKDNDKADWYVWADPQPDGTPPNNWLAIFGGSAWEWEPRRCQYYLHNFLKTQPDLNYHCPQVREQILQEVEFWLKRGVDGLRLDAIIFCFHDKLLRSNPAKPESERRGRGFREDNPYAFQRHLFDCDRPENLEFLESLRKLMDRYPGTVTLGEIASEDSLKTMAEYTAGNSRLHMAYSFELLVDNLSGSYIRETVETLEKNLLEGWPCWAIGNHDVVRFMSRWGGKDQSPQLAKTLNAMLFSLRGSVCSYQGEELGLIEAPIQQHELQDPYGITFWPRFKGRDGCRTPMPWNHTEPYAGFSQVKTWLPVPGAHKEQAVSLQENDPSSILNAYRQFMHWRKTQPALRLGDIEFVADAEDYLVFTRCYGDDVLLCAFNFSAQEKTIDLQNTYSLQAIDGHGCATFSGPSSHLPVAAYGTLIARIAS</sequence>
<dbReference type="PANTHER" id="PTHR10357">
    <property type="entry name" value="ALPHA-AMYLASE FAMILY MEMBER"/>
    <property type="match status" value="1"/>
</dbReference>
<dbReference type="Gene3D" id="3.20.20.80">
    <property type="entry name" value="Glycosidases"/>
    <property type="match status" value="2"/>
</dbReference>
<gene>
    <name evidence="3" type="ORF">ACFODX_10180</name>
</gene>
<dbReference type="RefSeq" id="WP_378118707.1">
    <property type="nucleotide sequence ID" value="NZ_JBHRTF010000004.1"/>
</dbReference>
<feature type="domain" description="Glycosyl hydrolase family 13 catalytic" evidence="2">
    <location>
        <begin position="14"/>
        <end position="403"/>
    </location>
</feature>
<comment type="similarity">
    <text evidence="1">Belongs to the glycosyl hydrolase 13 family.</text>
</comment>
<dbReference type="CDD" id="cd11330">
    <property type="entry name" value="AmyAc_OligoGlu"/>
    <property type="match status" value="1"/>
</dbReference>
<organism evidence="3 4">
    <name type="scientific">Cellvibrio fontiphilus</name>
    <dbReference type="NCBI Taxonomy" id="1815559"/>
    <lineage>
        <taxon>Bacteria</taxon>
        <taxon>Pseudomonadati</taxon>
        <taxon>Pseudomonadota</taxon>
        <taxon>Gammaproteobacteria</taxon>
        <taxon>Cellvibrionales</taxon>
        <taxon>Cellvibrionaceae</taxon>
        <taxon>Cellvibrio</taxon>
    </lineage>
</organism>
<reference evidence="4" key="1">
    <citation type="journal article" date="2019" name="Int. J. Syst. Evol. Microbiol.">
        <title>The Global Catalogue of Microorganisms (GCM) 10K type strain sequencing project: providing services to taxonomists for standard genome sequencing and annotation.</title>
        <authorList>
            <consortium name="The Broad Institute Genomics Platform"/>
            <consortium name="The Broad Institute Genome Sequencing Center for Infectious Disease"/>
            <person name="Wu L."/>
            <person name="Ma J."/>
        </authorList>
    </citation>
    <scope>NUCLEOTIDE SEQUENCE [LARGE SCALE GENOMIC DNA]</scope>
    <source>
        <strain evidence="4">KCTC 52237</strain>
    </source>
</reference>